<dbReference type="OrthoDB" id="260519at2759"/>
<comment type="similarity">
    <text evidence="4">Belongs to the cytochrome b5 family.</text>
</comment>
<dbReference type="EC" id="1.7.1.1" evidence="7"/>
<keyword evidence="5" id="KW-0732">Signal</keyword>
<protein>
    <submittedName>
        <fullName evidence="7">Cytochrome b5-like Heme/Steroid binding domain containing protein</fullName>
        <ecNumber evidence="7">1.7.1.1</ecNumber>
    </submittedName>
</protein>
<reference evidence="7 8" key="1">
    <citation type="journal article" date="2012" name="BMC Genomics">
        <title>Comparative genomic analysis and phylogenetic position of Theileria equi.</title>
        <authorList>
            <person name="Kappmeyer L.S."/>
            <person name="Thiagarajan M."/>
            <person name="Herndon D.R."/>
            <person name="Ramsay J.D."/>
            <person name="Caler E."/>
            <person name="Djikeng A."/>
            <person name="Gillespie J.J."/>
            <person name="Lau A.O."/>
            <person name="Roalson E.H."/>
            <person name="Silva J.C."/>
            <person name="Silva M.G."/>
            <person name="Suarez C.E."/>
            <person name="Ueti M.W."/>
            <person name="Nene V.M."/>
            <person name="Mealey R.H."/>
            <person name="Knowles D.P."/>
            <person name="Brayton K.A."/>
        </authorList>
    </citation>
    <scope>NUCLEOTIDE SEQUENCE [LARGE SCALE GENOMIC DNA]</scope>
    <source>
        <strain evidence="7 8">WA</strain>
    </source>
</reference>
<evidence type="ECO:0000256" key="4">
    <source>
        <dbReference type="ARBA" id="ARBA00038168"/>
    </source>
</evidence>
<feature type="chain" id="PRO_5003939617" evidence="5">
    <location>
        <begin position="22"/>
        <end position="139"/>
    </location>
</feature>
<accession>L0B0E8</accession>
<keyword evidence="2" id="KW-0479">Metal-binding</keyword>
<dbReference type="AlphaFoldDB" id="L0B0E8"/>
<feature type="signal peptide" evidence="5">
    <location>
        <begin position="1"/>
        <end position="21"/>
    </location>
</feature>
<dbReference type="STRING" id="1537102.L0B0E8"/>
<keyword evidence="1" id="KW-0349">Heme</keyword>
<dbReference type="RefSeq" id="XP_004830275.1">
    <property type="nucleotide sequence ID" value="XM_004830218.1"/>
</dbReference>
<dbReference type="GO" id="GO:0046872">
    <property type="term" value="F:metal ion binding"/>
    <property type="evidence" value="ECO:0007669"/>
    <property type="project" value="UniProtKB-KW"/>
</dbReference>
<dbReference type="InterPro" id="IPR001199">
    <property type="entry name" value="Cyt_B5-like_heme/steroid-bd"/>
</dbReference>
<evidence type="ECO:0000313" key="7">
    <source>
        <dbReference type="EMBL" id="AFZ80609.1"/>
    </source>
</evidence>
<evidence type="ECO:0000256" key="5">
    <source>
        <dbReference type="SAM" id="SignalP"/>
    </source>
</evidence>
<sequence length="139" mass="15225">MFGPLRFALIILAWIISYRISNIIDKVECVVDSELQTPTESVEPLKSDSSATGSNQTERIITLAELAKHNTEHDCWIGVEGTVYDVSGYAENHPGGKDEILSKAGTNVKDFYGLLHSGDEFDEELGKLTKVGVLEVIAN</sequence>
<dbReference type="GeneID" id="15803329"/>
<dbReference type="Gene3D" id="3.10.120.10">
    <property type="entry name" value="Cytochrome b5-like heme/steroid binding domain"/>
    <property type="match status" value="1"/>
</dbReference>
<evidence type="ECO:0000256" key="2">
    <source>
        <dbReference type="ARBA" id="ARBA00022723"/>
    </source>
</evidence>
<dbReference type="EMBL" id="CP001669">
    <property type="protein sequence ID" value="AFZ80609.1"/>
    <property type="molecule type" value="Genomic_DNA"/>
</dbReference>
<dbReference type="GO" id="GO:0009703">
    <property type="term" value="F:nitrate reductase (NADH) activity"/>
    <property type="evidence" value="ECO:0007669"/>
    <property type="project" value="UniProtKB-EC"/>
</dbReference>
<dbReference type="GO" id="GO:0016020">
    <property type="term" value="C:membrane"/>
    <property type="evidence" value="ECO:0007669"/>
    <property type="project" value="TreeGrafter"/>
</dbReference>
<dbReference type="PANTHER" id="PTHR19359">
    <property type="entry name" value="CYTOCHROME B5"/>
    <property type="match status" value="1"/>
</dbReference>
<organism evidence="7 8">
    <name type="scientific">Theileria equi strain WA</name>
    <dbReference type="NCBI Taxonomy" id="1537102"/>
    <lineage>
        <taxon>Eukaryota</taxon>
        <taxon>Sar</taxon>
        <taxon>Alveolata</taxon>
        <taxon>Apicomplexa</taxon>
        <taxon>Aconoidasida</taxon>
        <taxon>Piroplasmida</taxon>
        <taxon>Theileriidae</taxon>
        <taxon>Theileria</taxon>
    </lineage>
</organism>
<proteinExistence type="inferred from homology"/>
<keyword evidence="7" id="KW-0560">Oxidoreductase</keyword>
<name>L0B0E8_THEEQ</name>
<keyword evidence="3" id="KW-0408">Iron</keyword>
<dbReference type="PROSITE" id="PS50255">
    <property type="entry name" value="CYTOCHROME_B5_2"/>
    <property type="match status" value="1"/>
</dbReference>
<dbReference type="Proteomes" id="UP000031512">
    <property type="component" value="Chromosome 1"/>
</dbReference>
<keyword evidence="8" id="KW-1185">Reference proteome</keyword>
<dbReference type="VEuPathDB" id="PiroplasmaDB:BEWA_034670"/>
<gene>
    <name evidence="7" type="ORF">BEWA_034670</name>
</gene>
<evidence type="ECO:0000313" key="8">
    <source>
        <dbReference type="Proteomes" id="UP000031512"/>
    </source>
</evidence>
<dbReference type="KEGG" id="beq:BEWA_034670"/>
<evidence type="ECO:0000256" key="1">
    <source>
        <dbReference type="ARBA" id="ARBA00022617"/>
    </source>
</evidence>
<dbReference type="eggNOG" id="KOG0537">
    <property type="taxonomic scope" value="Eukaryota"/>
</dbReference>
<dbReference type="SUPFAM" id="SSF55856">
    <property type="entry name" value="Cytochrome b5-like heme/steroid binding domain"/>
    <property type="match status" value="1"/>
</dbReference>
<dbReference type="InterPro" id="IPR050668">
    <property type="entry name" value="Cytochrome_b5"/>
</dbReference>
<dbReference type="InterPro" id="IPR036400">
    <property type="entry name" value="Cyt_B5-like_heme/steroid_sf"/>
</dbReference>
<dbReference type="SMART" id="SM01117">
    <property type="entry name" value="Cyt-b5"/>
    <property type="match status" value="1"/>
</dbReference>
<feature type="domain" description="Cytochrome b5 heme-binding" evidence="6">
    <location>
        <begin position="58"/>
        <end position="135"/>
    </location>
</feature>
<dbReference type="Pfam" id="PF00173">
    <property type="entry name" value="Cyt-b5"/>
    <property type="match status" value="1"/>
</dbReference>
<evidence type="ECO:0000259" key="6">
    <source>
        <dbReference type="PROSITE" id="PS50255"/>
    </source>
</evidence>
<evidence type="ECO:0000256" key="3">
    <source>
        <dbReference type="ARBA" id="ARBA00023004"/>
    </source>
</evidence>
<dbReference type="GO" id="GO:0020037">
    <property type="term" value="F:heme binding"/>
    <property type="evidence" value="ECO:0007669"/>
    <property type="project" value="TreeGrafter"/>
</dbReference>